<sequence>KSPGLEKERYWQCACVFAYMQQDDSLGGFLIIISMASKINLLKNVASKIHLFKKSAIEAGTPEKYYLNPSENLWKMTSAWNVVEHKDILTLNIHMTGFGNFVATSVEGKFINVEVQKKTRILLLVLVMIRMRY</sequence>
<dbReference type="Proteomes" id="UP001202328">
    <property type="component" value="Unassembled WGS sequence"/>
</dbReference>
<evidence type="ECO:0000313" key="1">
    <source>
        <dbReference type="EMBL" id="KAI3836924.1"/>
    </source>
</evidence>
<organism evidence="1 2">
    <name type="scientific">Papaver atlanticum</name>
    <dbReference type="NCBI Taxonomy" id="357466"/>
    <lineage>
        <taxon>Eukaryota</taxon>
        <taxon>Viridiplantae</taxon>
        <taxon>Streptophyta</taxon>
        <taxon>Embryophyta</taxon>
        <taxon>Tracheophyta</taxon>
        <taxon>Spermatophyta</taxon>
        <taxon>Magnoliopsida</taxon>
        <taxon>Ranunculales</taxon>
        <taxon>Papaveraceae</taxon>
        <taxon>Papaveroideae</taxon>
        <taxon>Papaver</taxon>
    </lineage>
</organism>
<comment type="caution">
    <text evidence="1">The sequence shown here is derived from an EMBL/GenBank/DDBJ whole genome shotgun (WGS) entry which is preliminary data.</text>
</comment>
<keyword evidence="2" id="KW-1185">Reference proteome</keyword>
<dbReference type="AlphaFoldDB" id="A0AAD4RX82"/>
<proteinExistence type="predicted"/>
<evidence type="ECO:0000313" key="2">
    <source>
        <dbReference type="Proteomes" id="UP001202328"/>
    </source>
</evidence>
<accession>A0AAD4RX82</accession>
<reference evidence="1" key="1">
    <citation type="submission" date="2022-04" db="EMBL/GenBank/DDBJ databases">
        <title>A functionally conserved STORR gene fusion in Papaver species that diverged 16.8 million years ago.</title>
        <authorList>
            <person name="Catania T."/>
        </authorList>
    </citation>
    <scope>NUCLEOTIDE SEQUENCE</scope>
    <source>
        <strain evidence="1">S-188037</strain>
    </source>
</reference>
<dbReference type="EMBL" id="JAJJMB010017633">
    <property type="protein sequence ID" value="KAI3836924.1"/>
    <property type="molecule type" value="Genomic_DNA"/>
</dbReference>
<name>A0AAD4RX82_9MAGN</name>
<feature type="non-terminal residue" evidence="1">
    <location>
        <position position="1"/>
    </location>
</feature>
<protein>
    <submittedName>
        <fullName evidence="1">Uncharacterized protein</fullName>
    </submittedName>
</protein>
<gene>
    <name evidence="1" type="ORF">MKW98_005257</name>
</gene>